<keyword evidence="3" id="KW-1185">Reference proteome</keyword>
<name>A0A0R3WY73_HYDTA</name>
<reference evidence="4" key="1">
    <citation type="submission" date="2017-02" db="UniProtKB">
        <authorList>
            <consortium name="WormBaseParasite"/>
        </authorList>
    </citation>
    <scope>IDENTIFICATION</scope>
</reference>
<dbReference type="WBParaSite" id="TTAC_0000571301-mRNA-1">
    <property type="protein sequence ID" value="TTAC_0000571301-mRNA-1"/>
    <property type="gene ID" value="TTAC_0000571301"/>
</dbReference>
<reference evidence="2 3" key="2">
    <citation type="submission" date="2018-11" db="EMBL/GenBank/DDBJ databases">
        <authorList>
            <consortium name="Pathogen Informatics"/>
        </authorList>
    </citation>
    <scope>NUCLEOTIDE SEQUENCE [LARGE SCALE GENOMIC DNA]</scope>
</reference>
<dbReference type="EMBL" id="UYWX01008628">
    <property type="protein sequence ID" value="VDM27472.1"/>
    <property type="molecule type" value="Genomic_DNA"/>
</dbReference>
<gene>
    <name evidence="2" type="ORF">TTAC_LOCUS5699</name>
</gene>
<evidence type="ECO:0000256" key="1">
    <source>
        <dbReference type="SAM" id="MobiDB-lite"/>
    </source>
</evidence>
<proteinExistence type="predicted"/>
<evidence type="ECO:0000313" key="4">
    <source>
        <dbReference type="WBParaSite" id="TTAC_0000571301-mRNA-1"/>
    </source>
</evidence>
<protein>
    <submittedName>
        <fullName evidence="4">FACT complex subunit</fullName>
    </submittedName>
</protein>
<sequence length="106" mass="11406">DSVEEESNDDGESDDVDEHESDEDKVEEVNASPSALDSGESEADEMDATAGNDSEGEAIDASLVEVLKTRRACEKALKSPGAKRNWRTTVGTERVGTVPKVVIFIH</sequence>
<dbReference type="Proteomes" id="UP000274429">
    <property type="component" value="Unassembled WGS sequence"/>
</dbReference>
<dbReference type="STRING" id="6205.A0A0R3WY73"/>
<feature type="region of interest" description="Disordered" evidence="1">
    <location>
        <begin position="1"/>
        <end position="58"/>
    </location>
</feature>
<organism evidence="4">
    <name type="scientific">Hydatigena taeniaeformis</name>
    <name type="common">Feline tapeworm</name>
    <name type="synonym">Taenia taeniaeformis</name>
    <dbReference type="NCBI Taxonomy" id="6205"/>
    <lineage>
        <taxon>Eukaryota</taxon>
        <taxon>Metazoa</taxon>
        <taxon>Spiralia</taxon>
        <taxon>Lophotrochozoa</taxon>
        <taxon>Platyhelminthes</taxon>
        <taxon>Cestoda</taxon>
        <taxon>Eucestoda</taxon>
        <taxon>Cyclophyllidea</taxon>
        <taxon>Taeniidae</taxon>
        <taxon>Hydatigera</taxon>
    </lineage>
</organism>
<accession>A0A0R3WY73</accession>
<evidence type="ECO:0000313" key="2">
    <source>
        <dbReference type="EMBL" id="VDM27472.1"/>
    </source>
</evidence>
<dbReference type="AlphaFoldDB" id="A0A0R3WY73"/>
<evidence type="ECO:0000313" key="3">
    <source>
        <dbReference type="Proteomes" id="UP000274429"/>
    </source>
</evidence>
<feature type="compositionally biased region" description="Acidic residues" evidence="1">
    <location>
        <begin position="1"/>
        <end position="26"/>
    </location>
</feature>